<feature type="transmembrane region" description="Helical" evidence="1">
    <location>
        <begin position="45"/>
        <end position="72"/>
    </location>
</feature>
<feature type="transmembrane region" description="Helical" evidence="1">
    <location>
        <begin position="254"/>
        <end position="274"/>
    </location>
</feature>
<keyword evidence="1" id="KW-1133">Transmembrane helix</keyword>
<proteinExistence type="predicted"/>
<feature type="domain" description="Heparan-alpha-glucosaminide N-acetyltransferase catalytic" evidence="2">
    <location>
        <begin position="11"/>
        <end position="150"/>
    </location>
</feature>
<gene>
    <name evidence="3" type="ORF">H3Z74_16300</name>
</gene>
<dbReference type="EMBL" id="CP061038">
    <property type="protein sequence ID" value="QNQ08304.1"/>
    <property type="molecule type" value="Genomic_DNA"/>
</dbReference>
<evidence type="ECO:0000313" key="3">
    <source>
        <dbReference type="EMBL" id="QNQ08304.1"/>
    </source>
</evidence>
<feature type="transmembrane region" description="Helical" evidence="1">
    <location>
        <begin position="295"/>
        <end position="328"/>
    </location>
</feature>
<feature type="transmembrane region" description="Helical" evidence="1">
    <location>
        <begin position="114"/>
        <end position="132"/>
    </location>
</feature>
<dbReference type="InterPro" id="IPR012429">
    <property type="entry name" value="HGSNAT_cat"/>
</dbReference>
<sequence length="378" mass="40152">MTMSAASTNGRDFALDAFRGLAILGMTLVNLQGSGPVAFGAFEHAAWNGVTLADLVFPFFLLAAGLAVPLALDRRAREGAFAAVLRRTVLLFLIGVAINWLYRPSADPHALRVAGVLQRIAIVYLACAWLCLLTKGWRIPLIVAGLLLTIHGALLFLPAPGEAVASFAQGQGMSAWLDRLALPGRPFRPDYDPEGLLSTLSAIASGMIGVTVQRMVQHRGRTSGSSLRLIGAAAAIGLILAGVAALWWPFNKALWTPSFALLTTGLGLALWGLLRAVWSRLQASASASASASAWALRAALFVALLGQTALTLYVVQALLAGLLIQNVGEDSLWDLSFGTLSRIGLSPAWTSLLFAVIAGAVSIAITLWLRRRDWLLRL</sequence>
<organism evidence="3 4">
    <name type="scientific">Sphingomonas alpina</name>
    <dbReference type="NCBI Taxonomy" id="653931"/>
    <lineage>
        <taxon>Bacteria</taxon>
        <taxon>Pseudomonadati</taxon>
        <taxon>Pseudomonadota</taxon>
        <taxon>Alphaproteobacteria</taxon>
        <taxon>Sphingomonadales</taxon>
        <taxon>Sphingomonadaceae</taxon>
        <taxon>Sphingomonas</taxon>
    </lineage>
</organism>
<dbReference type="AlphaFoldDB" id="A0A7H0LF51"/>
<dbReference type="Pfam" id="PF07786">
    <property type="entry name" value="HGSNAT_cat"/>
    <property type="match status" value="1"/>
</dbReference>
<evidence type="ECO:0000259" key="2">
    <source>
        <dbReference type="Pfam" id="PF07786"/>
    </source>
</evidence>
<feature type="transmembrane region" description="Helical" evidence="1">
    <location>
        <begin position="21"/>
        <end position="39"/>
    </location>
</feature>
<evidence type="ECO:0000313" key="4">
    <source>
        <dbReference type="Proteomes" id="UP000516148"/>
    </source>
</evidence>
<dbReference type="PANTHER" id="PTHR31061:SF24">
    <property type="entry name" value="LD22376P"/>
    <property type="match status" value="1"/>
</dbReference>
<feature type="transmembrane region" description="Helical" evidence="1">
    <location>
        <begin position="139"/>
        <end position="157"/>
    </location>
</feature>
<protein>
    <submittedName>
        <fullName evidence="3">DUF5009 domain-containing protein</fullName>
    </submittedName>
</protein>
<feature type="transmembrane region" description="Helical" evidence="1">
    <location>
        <begin position="348"/>
        <end position="369"/>
    </location>
</feature>
<dbReference type="KEGG" id="spap:H3Z74_16300"/>
<feature type="transmembrane region" description="Helical" evidence="1">
    <location>
        <begin position="227"/>
        <end position="248"/>
    </location>
</feature>
<keyword evidence="1" id="KW-0472">Membrane</keyword>
<feature type="transmembrane region" description="Helical" evidence="1">
    <location>
        <begin position="84"/>
        <end position="102"/>
    </location>
</feature>
<dbReference type="RefSeq" id="WP_187760632.1">
    <property type="nucleotide sequence ID" value="NZ_CP061038.1"/>
</dbReference>
<evidence type="ECO:0000256" key="1">
    <source>
        <dbReference type="SAM" id="Phobius"/>
    </source>
</evidence>
<keyword evidence="1" id="KW-0812">Transmembrane</keyword>
<dbReference type="Proteomes" id="UP000516148">
    <property type="component" value="Chromosome"/>
</dbReference>
<feature type="transmembrane region" description="Helical" evidence="1">
    <location>
        <begin position="195"/>
        <end position="215"/>
    </location>
</feature>
<dbReference type="PANTHER" id="PTHR31061">
    <property type="entry name" value="LD22376P"/>
    <property type="match status" value="1"/>
</dbReference>
<reference evidence="3 4" key="1">
    <citation type="submission" date="2020-09" db="EMBL/GenBank/DDBJ databases">
        <title>Sphingomonas sp., a new species isolated from pork steak.</title>
        <authorList>
            <person name="Heidler von Heilborn D."/>
        </authorList>
    </citation>
    <scope>NUCLEOTIDE SEQUENCE [LARGE SCALE GENOMIC DNA]</scope>
    <source>
        <strain evidence="4">S8-3T</strain>
    </source>
</reference>
<name>A0A7H0LF51_9SPHN</name>
<keyword evidence="4" id="KW-1185">Reference proteome</keyword>
<accession>A0A7H0LF51</accession>